<dbReference type="AlphaFoldDB" id="A0A165I8C3"/>
<evidence type="ECO:0000313" key="1">
    <source>
        <dbReference type="EMBL" id="KZV93047.1"/>
    </source>
</evidence>
<dbReference type="Proteomes" id="UP000077266">
    <property type="component" value="Unassembled WGS sequence"/>
</dbReference>
<keyword evidence="2" id="KW-1185">Reference proteome</keyword>
<organism evidence="1 2">
    <name type="scientific">Exidia glandulosa HHB12029</name>
    <dbReference type="NCBI Taxonomy" id="1314781"/>
    <lineage>
        <taxon>Eukaryota</taxon>
        <taxon>Fungi</taxon>
        <taxon>Dikarya</taxon>
        <taxon>Basidiomycota</taxon>
        <taxon>Agaricomycotina</taxon>
        <taxon>Agaricomycetes</taxon>
        <taxon>Auriculariales</taxon>
        <taxon>Exidiaceae</taxon>
        <taxon>Exidia</taxon>
    </lineage>
</organism>
<accession>A0A165I8C3</accession>
<name>A0A165I8C3_EXIGL</name>
<reference evidence="1 2" key="1">
    <citation type="journal article" date="2016" name="Mol. Biol. Evol.">
        <title>Comparative Genomics of Early-Diverging Mushroom-Forming Fungi Provides Insights into the Origins of Lignocellulose Decay Capabilities.</title>
        <authorList>
            <person name="Nagy L.G."/>
            <person name="Riley R."/>
            <person name="Tritt A."/>
            <person name="Adam C."/>
            <person name="Daum C."/>
            <person name="Floudas D."/>
            <person name="Sun H."/>
            <person name="Yadav J.S."/>
            <person name="Pangilinan J."/>
            <person name="Larsson K.H."/>
            <person name="Matsuura K."/>
            <person name="Barry K."/>
            <person name="Labutti K."/>
            <person name="Kuo R."/>
            <person name="Ohm R.A."/>
            <person name="Bhattacharya S.S."/>
            <person name="Shirouzu T."/>
            <person name="Yoshinaga Y."/>
            <person name="Martin F.M."/>
            <person name="Grigoriev I.V."/>
            <person name="Hibbett D.S."/>
        </authorList>
    </citation>
    <scope>NUCLEOTIDE SEQUENCE [LARGE SCALE GENOMIC DNA]</scope>
    <source>
        <strain evidence="1 2">HHB12029</strain>
    </source>
</reference>
<sequence length="126" mass="14030">MCFRHTSIELFLCQHFYPVRSEIVDCLSPDCAISTDRARTGGRVDDMKAYMRSYVNGNIWYHNGMKEGGTGSYDGKLNAVDRSLLSSEHGSNATACNLTVVLYTRESRKLADVVVVASIDVWVTIT</sequence>
<dbReference type="InParanoid" id="A0A165I8C3"/>
<proteinExistence type="predicted"/>
<gene>
    <name evidence="1" type="ORF">EXIGLDRAFT_692096</name>
</gene>
<evidence type="ECO:0000313" key="2">
    <source>
        <dbReference type="Proteomes" id="UP000077266"/>
    </source>
</evidence>
<protein>
    <submittedName>
        <fullName evidence="1">Uncharacterized protein</fullName>
    </submittedName>
</protein>
<dbReference type="EMBL" id="KV425997">
    <property type="protein sequence ID" value="KZV93047.1"/>
    <property type="molecule type" value="Genomic_DNA"/>
</dbReference>